<dbReference type="RefSeq" id="WP_133293034.1">
    <property type="nucleotide sequence ID" value="NZ_SMSJ01000152.1"/>
</dbReference>
<reference evidence="1 2" key="1">
    <citation type="journal article" date="2016" name="J. Microbiol.">
        <title>Dankookia rubra gen. nov., sp. nov., an alphaproteobacterium isolated from sediment of a shallow stream.</title>
        <authorList>
            <person name="Kim W.H."/>
            <person name="Kim D.H."/>
            <person name="Kang K."/>
            <person name="Ahn T.Y."/>
        </authorList>
    </citation>
    <scope>NUCLEOTIDE SEQUENCE [LARGE SCALE GENOMIC DNA]</scope>
    <source>
        <strain evidence="1 2">JCM30602</strain>
    </source>
</reference>
<name>A0A4R5Q6J1_9PROT</name>
<dbReference type="Proteomes" id="UP000295096">
    <property type="component" value="Unassembled WGS sequence"/>
</dbReference>
<comment type="caution">
    <text evidence="1">The sequence shown here is derived from an EMBL/GenBank/DDBJ whole genome shotgun (WGS) entry which is preliminary data.</text>
</comment>
<keyword evidence="2" id="KW-1185">Reference proteome</keyword>
<dbReference type="AlphaFoldDB" id="A0A4R5Q6J1"/>
<sequence>MKRKGAAFTGLSFAQIGIRGFDGTIELEALRLYGLPGEAPALLCGTPALPVGTREFQAEVSWDLPPLAPSITSLLEVTVANFRVGDLADAALASSTRFIELDAIAWTNNRVRVMAQNISPRATIDFVAATLSVAVTKRRIP</sequence>
<proteinExistence type="predicted"/>
<accession>A0A4R5Q6J1</accession>
<gene>
    <name evidence="1" type="ORF">E2C06_34280</name>
</gene>
<evidence type="ECO:0000313" key="2">
    <source>
        <dbReference type="Proteomes" id="UP000295096"/>
    </source>
</evidence>
<evidence type="ECO:0000313" key="1">
    <source>
        <dbReference type="EMBL" id="TDH58119.1"/>
    </source>
</evidence>
<protein>
    <submittedName>
        <fullName evidence="1">Uncharacterized protein</fullName>
    </submittedName>
</protein>
<dbReference type="EMBL" id="SMSJ01000152">
    <property type="protein sequence ID" value="TDH58119.1"/>
    <property type="molecule type" value="Genomic_DNA"/>
</dbReference>
<dbReference type="OrthoDB" id="7272733at2"/>
<organism evidence="1 2">
    <name type="scientific">Dankookia rubra</name>
    <dbReference type="NCBI Taxonomy" id="1442381"/>
    <lineage>
        <taxon>Bacteria</taxon>
        <taxon>Pseudomonadati</taxon>
        <taxon>Pseudomonadota</taxon>
        <taxon>Alphaproteobacteria</taxon>
        <taxon>Acetobacterales</taxon>
        <taxon>Roseomonadaceae</taxon>
        <taxon>Dankookia</taxon>
    </lineage>
</organism>